<dbReference type="OrthoDB" id="5288404at2"/>
<dbReference type="SMART" id="SM00382">
    <property type="entry name" value="AAA"/>
    <property type="match status" value="1"/>
</dbReference>
<dbReference type="PANTHER" id="PTHR24221">
    <property type="entry name" value="ATP-BINDING CASSETTE SUB-FAMILY B"/>
    <property type="match status" value="1"/>
</dbReference>
<evidence type="ECO:0000256" key="5">
    <source>
        <dbReference type="ARBA" id="ARBA00022989"/>
    </source>
</evidence>
<reference evidence="10 11" key="1">
    <citation type="journal article" date="2013" name="Genome Announc.">
        <title>Draft Genome Sequence of an Alphaproteobacterium, Caenispirillum salinarum AK4(T), Isolated from a Solar Saltern.</title>
        <authorList>
            <person name="Khatri I."/>
            <person name="Singh A."/>
            <person name="Korpole S."/>
            <person name="Pinnaka A.K."/>
            <person name="Subramanian S."/>
        </authorList>
    </citation>
    <scope>NUCLEOTIDE SEQUENCE [LARGE SCALE GENOMIC DNA]</scope>
    <source>
        <strain evidence="10 11">AK4</strain>
    </source>
</reference>
<dbReference type="Gene3D" id="3.90.70.10">
    <property type="entry name" value="Cysteine proteinases"/>
    <property type="match status" value="1"/>
</dbReference>
<feature type="transmembrane region" description="Helical" evidence="7">
    <location>
        <begin position="416"/>
        <end position="437"/>
    </location>
</feature>
<dbReference type="PROSITE" id="PS50929">
    <property type="entry name" value="ABC_TM1F"/>
    <property type="match status" value="1"/>
</dbReference>
<dbReference type="InterPro" id="IPR027417">
    <property type="entry name" value="P-loop_NTPase"/>
</dbReference>
<feature type="transmembrane region" description="Helical" evidence="7">
    <location>
        <begin position="443"/>
        <end position="461"/>
    </location>
</feature>
<keyword evidence="2 7" id="KW-0812">Transmembrane</keyword>
<feature type="transmembrane region" description="Helical" evidence="7">
    <location>
        <begin position="304"/>
        <end position="327"/>
    </location>
</feature>
<dbReference type="Gene3D" id="1.20.1560.10">
    <property type="entry name" value="ABC transporter type 1, transmembrane domain"/>
    <property type="match status" value="1"/>
</dbReference>
<dbReference type="InterPro" id="IPR011527">
    <property type="entry name" value="ABC1_TM_dom"/>
</dbReference>
<evidence type="ECO:0000256" key="4">
    <source>
        <dbReference type="ARBA" id="ARBA00022840"/>
    </source>
</evidence>
<dbReference type="Pfam" id="PF00664">
    <property type="entry name" value="ABC_membrane"/>
    <property type="match status" value="1"/>
</dbReference>
<sequence length="742" mass="80677">MTTPADAAALAAPDDFADIAWDKPLDRARLSTDQIASGELGGFRAVTDLAGCLLPLLDALQWDGDARRVSEALPHFADQLDLTDFLNVMANLGWSSRSLRLSLRHLDPRLAPCLFLPDRGMAQVVTAIDAAGAVTLYDPTTGESRTLTRPSGSGRIYVFTRETHDEAAAAAGNVAQSTGANFVGEVVRRFRPLVVRALVVSLVCNVLALSVPLFIMATYDKVVATGSMELLTAMVIGVGIALLGDYMLRGLRAHMIAYIGARVDHILGKAVFQRLVGLPPPYTEMANISSQVARLKDFEVVREFFTGPLATVIFEIPFALVFLFVMALLGGPLAVVPVAGVVLFVALGLLLRPRMRRAVADAGKAGSRRQEFLVETFSRLSAIRDTGATDIWIDRYREISAEAALKGNRSSRLNTIAGGLAQAIIVTTGLVVLSWGVTRVLDGSMTVGGLIASMMLVWWVLRPLQTGFTTLTQIERMRDSVRQINRLMQLAPETRSDAEASAERRHKGKVTFSNVSMRYVAESDPALFGVNLTAEPGEIIGVIGPNGSGKSTLLKLILGMYRPQAGGVRLDDIDIRQIDPVDLRRAIAYVPQQCELFFGTIAQNLRLAEPTASDRELRWASAEAGCLEDIDALPQGFDTRIGDGKSTQLPSNLRQRLSLARAYLKRAPVMLFDEPANGLDFVGDQQFMKVLDRVRGHATVFLVTHRPSHLKLCDKVVFMTQGQIRAVGPAKQVLDRLPPGIF</sequence>
<proteinExistence type="predicted"/>
<dbReference type="InterPro" id="IPR003439">
    <property type="entry name" value="ABC_transporter-like_ATP-bd"/>
</dbReference>
<evidence type="ECO:0000256" key="3">
    <source>
        <dbReference type="ARBA" id="ARBA00022741"/>
    </source>
</evidence>
<dbReference type="PROSITE" id="PS50893">
    <property type="entry name" value="ABC_TRANSPORTER_2"/>
    <property type="match status" value="1"/>
</dbReference>
<feature type="transmembrane region" description="Helical" evidence="7">
    <location>
        <begin position="333"/>
        <end position="351"/>
    </location>
</feature>
<keyword evidence="3" id="KW-0547">Nucleotide-binding</keyword>
<dbReference type="GO" id="GO:0140359">
    <property type="term" value="F:ABC-type transporter activity"/>
    <property type="evidence" value="ECO:0007669"/>
    <property type="project" value="InterPro"/>
</dbReference>
<organism evidence="10 11">
    <name type="scientific">Caenispirillum salinarum AK4</name>
    <dbReference type="NCBI Taxonomy" id="1238182"/>
    <lineage>
        <taxon>Bacteria</taxon>
        <taxon>Pseudomonadati</taxon>
        <taxon>Pseudomonadota</taxon>
        <taxon>Alphaproteobacteria</taxon>
        <taxon>Rhodospirillales</taxon>
        <taxon>Novispirillaceae</taxon>
        <taxon>Caenispirillum</taxon>
    </lineage>
</organism>
<dbReference type="Gene3D" id="3.40.50.300">
    <property type="entry name" value="P-loop containing nucleotide triphosphate hydrolases"/>
    <property type="match status" value="1"/>
</dbReference>
<gene>
    <name evidence="10" type="ORF">C882_0023</name>
</gene>
<feature type="transmembrane region" description="Helical" evidence="7">
    <location>
        <begin position="230"/>
        <end position="248"/>
    </location>
</feature>
<dbReference type="InterPro" id="IPR036640">
    <property type="entry name" value="ABC1_TM_sf"/>
</dbReference>
<dbReference type="GO" id="GO:0034040">
    <property type="term" value="F:ATPase-coupled lipid transmembrane transporter activity"/>
    <property type="evidence" value="ECO:0007669"/>
    <property type="project" value="TreeGrafter"/>
</dbReference>
<dbReference type="GO" id="GO:0005524">
    <property type="term" value="F:ATP binding"/>
    <property type="evidence" value="ECO:0007669"/>
    <property type="project" value="UniProtKB-KW"/>
</dbReference>
<dbReference type="SUPFAM" id="SSF90123">
    <property type="entry name" value="ABC transporter transmembrane region"/>
    <property type="match status" value="1"/>
</dbReference>
<protein>
    <submittedName>
        <fullName evidence="10">Uncharacterized protein</fullName>
    </submittedName>
</protein>
<evidence type="ECO:0000256" key="1">
    <source>
        <dbReference type="ARBA" id="ARBA00004651"/>
    </source>
</evidence>
<evidence type="ECO:0000259" key="9">
    <source>
        <dbReference type="PROSITE" id="PS50929"/>
    </source>
</evidence>
<evidence type="ECO:0000256" key="6">
    <source>
        <dbReference type="ARBA" id="ARBA00023136"/>
    </source>
</evidence>
<dbReference type="InterPro" id="IPR039421">
    <property type="entry name" value="Type_1_exporter"/>
</dbReference>
<dbReference type="AlphaFoldDB" id="K9H3U1"/>
<keyword evidence="11" id="KW-1185">Reference proteome</keyword>
<evidence type="ECO:0000313" key="11">
    <source>
        <dbReference type="Proteomes" id="UP000009881"/>
    </source>
</evidence>
<dbReference type="PATRIC" id="fig|1238182.3.peg.23"/>
<dbReference type="EMBL" id="ANHY01000001">
    <property type="protein sequence ID" value="EKV32940.1"/>
    <property type="molecule type" value="Genomic_DNA"/>
</dbReference>
<keyword evidence="6 7" id="KW-0472">Membrane</keyword>
<dbReference type="GO" id="GO:0005886">
    <property type="term" value="C:plasma membrane"/>
    <property type="evidence" value="ECO:0007669"/>
    <property type="project" value="UniProtKB-SubCell"/>
</dbReference>
<evidence type="ECO:0000259" key="8">
    <source>
        <dbReference type="PROSITE" id="PS50893"/>
    </source>
</evidence>
<dbReference type="SUPFAM" id="SSF52540">
    <property type="entry name" value="P-loop containing nucleoside triphosphate hydrolases"/>
    <property type="match status" value="1"/>
</dbReference>
<evidence type="ECO:0000256" key="2">
    <source>
        <dbReference type="ARBA" id="ARBA00022692"/>
    </source>
</evidence>
<dbReference type="CDD" id="cd18566">
    <property type="entry name" value="ABC_6TM_PrtD_LapB_HlyB_like"/>
    <property type="match status" value="1"/>
</dbReference>
<comment type="subcellular location">
    <subcellularLocation>
        <location evidence="1">Cell membrane</location>
        <topology evidence="1">Multi-pass membrane protein</topology>
    </subcellularLocation>
</comment>
<comment type="caution">
    <text evidence="10">The sequence shown here is derived from an EMBL/GenBank/DDBJ whole genome shotgun (WGS) entry which is preliminary data.</text>
</comment>
<evidence type="ECO:0000313" key="10">
    <source>
        <dbReference type="EMBL" id="EKV32940.1"/>
    </source>
</evidence>
<dbReference type="STRING" id="1238182.C882_0023"/>
<dbReference type="Pfam" id="PF00005">
    <property type="entry name" value="ABC_tran"/>
    <property type="match status" value="1"/>
</dbReference>
<dbReference type="Proteomes" id="UP000009881">
    <property type="component" value="Unassembled WGS sequence"/>
</dbReference>
<feature type="transmembrane region" description="Helical" evidence="7">
    <location>
        <begin position="197"/>
        <end position="218"/>
    </location>
</feature>
<keyword evidence="4" id="KW-0067">ATP-binding</keyword>
<keyword evidence="5 7" id="KW-1133">Transmembrane helix</keyword>
<dbReference type="GO" id="GO:0016887">
    <property type="term" value="F:ATP hydrolysis activity"/>
    <property type="evidence" value="ECO:0007669"/>
    <property type="project" value="InterPro"/>
</dbReference>
<accession>K9H3U1</accession>
<dbReference type="InterPro" id="IPR003593">
    <property type="entry name" value="AAA+_ATPase"/>
</dbReference>
<feature type="domain" description="ABC transmembrane type-1" evidence="9">
    <location>
        <begin position="197"/>
        <end position="476"/>
    </location>
</feature>
<evidence type="ECO:0000256" key="7">
    <source>
        <dbReference type="SAM" id="Phobius"/>
    </source>
</evidence>
<dbReference type="PANTHER" id="PTHR24221:SF248">
    <property type="entry name" value="ABC TRANSPORTER TRANSMEMBRANE REGION"/>
    <property type="match status" value="1"/>
</dbReference>
<feature type="domain" description="ABC transporter" evidence="8">
    <location>
        <begin position="510"/>
        <end position="741"/>
    </location>
</feature>
<dbReference type="RefSeq" id="WP_009538475.1">
    <property type="nucleotide sequence ID" value="NZ_ANHY01000001.1"/>
</dbReference>
<name>K9H3U1_9PROT</name>
<dbReference type="eggNOG" id="COG2274">
    <property type="taxonomic scope" value="Bacteria"/>
</dbReference>